<organism evidence="9 10">
    <name type="scientific">Oceanisphaera profunda</name>
    <dbReference type="NCBI Taxonomy" id="1416627"/>
    <lineage>
        <taxon>Bacteria</taxon>
        <taxon>Pseudomonadati</taxon>
        <taxon>Pseudomonadota</taxon>
        <taxon>Gammaproteobacteria</taxon>
        <taxon>Aeromonadales</taxon>
        <taxon>Aeromonadaceae</taxon>
        <taxon>Oceanisphaera</taxon>
    </lineage>
</organism>
<evidence type="ECO:0000313" key="9">
    <source>
        <dbReference type="EMBL" id="ART82675.1"/>
    </source>
</evidence>
<dbReference type="Pfam" id="PF03591">
    <property type="entry name" value="AzlC"/>
    <property type="match status" value="1"/>
</dbReference>
<evidence type="ECO:0000256" key="4">
    <source>
        <dbReference type="ARBA" id="ARBA00022475"/>
    </source>
</evidence>
<feature type="transmembrane region" description="Helical" evidence="8">
    <location>
        <begin position="132"/>
        <end position="156"/>
    </location>
</feature>
<comment type="subcellular location">
    <subcellularLocation>
        <location evidence="1">Cell membrane</location>
        <topology evidence="1">Multi-pass membrane protein</topology>
    </subcellularLocation>
</comment>
<accession>A0A1Y0D6I3</accession>
<evidence type="ECO:0000256" key="1">
    <source>
        <dbReference type="ARBA" id="ARBA00004651"/>
    </source>
</evidence>
<gene>
    <name evidence="9" type="ORF">CBP31_08615</name>
</gene>
<reference evidence="9 10" key="1">
    <citation type="journal article" date="2014" name="Int. J. Syst. Evol. Microbiol.">
        <title>Oceanisphaera profunda sp. nov., a marine bacterium isolated from deep-sea sediment, and emended description of the genus Oceanisphaera.</title>
        <authorList>
            <person name="Xu Z."/>
            <person name="Zhang X.Y."/>
            <person name="Su H.N."/>
            <person name="Yu Z.C."/>
            <person name="Liu C."/>
            <person name="Li H."/>
            <person name="Chen X.L."/>
            <person name="Song X.Y."/>
            <person name="Xie B.B."/>
            <person name="Qin Q.L."/>
            <person name="Zhou B.C."/>
            <person name="Shi M."/>
            <person name="Huang Y."/>
            <person name="Zhang Y.Z."/>
        </authorList>
    </citation>
    <scope>NUCLEOTIDE SEQUENCE [LARGE SCALE GENOMIC DNA]</scope>
    <source>
        <strain evidence="9 10">SM1222</strain>
    </source>
</reference>
<dbReference type="InterPro" id="IPR011606">
    <property type="entry name" value="Brnchd-chn_aa_trnsp_permease"/>
</dbReference>
<dbReference type="OrthoDB" id="9803444at2"/>
<keyword evidence="5 8" id="KW-0812">Transmembrane</keyword>
<feature type="transmembrane region" description="Helical" evidence="8">
    <location>
        <begin position="70"/>
        <end position="95"/>
    </location>
</feature>
<keyword evidence="7 8" id="KW-0472">Membrane</keyword>
<evidence type="ECO:0000256" key="5">
    <source>
        <dbReference type="ARBA" id="ARBA00022692"/>
    </source>
</evidence>
<protein>
    <recommendedName>
        <fullName evidence="11">Branched-chain amino acid permease</fullName>
    </recommendedName>
</protein>
<dbReference type="AlphaFoldDB" id="A0A1Y0D6I3"/>
<keyword evidence="3" id="KW-0813">Transport</keyword>
<evidence type="ECO:0000313" key="10">
    <source>
        <dbReference type="Proteomes" id="UP000243937"/>
    </source>
</evidence>
<sequence>MSSSGKRDFLEGVRDLLPMVPGVLPFGLIAGANGTSLGFSPEMTIGMTLLFFAGSAQLAAYQLIQEQALPAVIIFTALMVNIRFLIYSATFAPLLHSLKTRHKWPLVYLISDQAYGLCATRFTPEQSDREKLYYFAGTAVALAVSWVGSVILGLLVGEQIPAEWSLEFAIPLAFIAMLVSSIRNRASLITAVFSALVATSLIQLPYNLGFIAAIIGGTTIGLIASSFITKISLKAQRENNG</sequence>
<dbReference type="GO" id="GO:0005886">
    <property type="term" value="C:plasma membrane"/>
    <property type="evidence" value="ECO:0007669"/>
    <property type="project" value="UniProtKB-SubCell"/>
</dbReference>
<dbReference type="Proteomes" id="UP000243937">
    <property type="component" value="Chromosome"/>
</dbReference>
<evidence type="ECO:0000256" key="3">
    <source>
        <dbReference type="ARBA" id="ARBA00022448"/>
    </source>
</evidence>
<evidence type="ECO:0000256" key="2">
    <source>
        <dbReference type="ARBA" id="ARBA00010735"/>
    </source>
</evidence>
<feature type="transmembrane region" description="Helical" evidence="8">
    <location>
        <begin position="45"/>
        <end position="64"/>
    </location>
</feature>
<proteinExistence type="inferred from homology"/>
<dbReference type="EMBL" id="CP021377">
    <property type="protein sequence ID" value="ART82675.1"/>
    <property type="molecule type" value="Genomic_DNA"/>
</dbReference>
<keyword evidence="10" id="KW-1185">Reference proteome</keyword>
<dbReference type="GO" id="GO:1903785">
    <property type="term" value="P:L-valine transmembrane transport"/>
    <property type="evidence" value="ECO:0007669"/>
    <property type="project" value="TreeGrafter"/>
</dbReference>
<keyword evidence="6 8" id="KW-1133">Transmembrane helix</keyword>
<keyword evidence="4" id="KW-1003">Cell membrane</keyword>
<evidence type="ECO:0008006" key="11">
    <source>
        <dbReference type="Google" id="ProtNLM"/>
    </source>
</evidence>
<dbReference type="KEGG" id="opf:CBP31_08615"/>
<feature type="transmembrane region" description="Helical" evidence="8">
    <location>
        <begin position="186"/>
        <end position="204"/>
    </location>
</feature>
<feature type="transmembrane region" description="Helical" evidence="8">
    <location>
        <begin position="210"/>
        <end position="228"/>
    </location>
</feature>
<dbReference type="PANTHER" id="PTHR34979">
    <property type="entry name" value="INNER MEMBRANE PROTEIN YGAZ"/>
    <property type="match status" value="1"/>
</dbReference>
<evidence type="ECO:0000256" key="8">
    <source>
        <dbReference type="SAM" id="Phobius"/>
    </source>
</evidence>
<comment type="similarity">
    <text evidence="2">Belongs to the AzlC family.</text>
</comment>
<feature type="transmembrane region" description="Helical" evidence="8">
    <location>
        <begin position="162"/>
        <end position="179"/>
    </location>
</feature>
<evidence type="ECO:0000256" key="7">
    <source>
        <dbReference type="ARBA" id="ARBA00023136"/>
    </source>
</evidence>
<dbReference type="PANTHER" id="PTHR34979:SF1">
    <property type="entry name" value="INNER MEMBRANE PROTEIN YGAZ"/>
    <property type="match status" value="1"/>
</dbReference>
<name>A0A1Y0D6I3_9GAMM</name>
<evidence type="ECO:0000256" key="6">
    <source>
        <dbReference type="ARBA" id="ARBA00022989"/>
    </source>
</evidence>
<dbReference type="RefSeq" id="WP_087036374.1">
    <property type="nucleotide sequence ID" value="NZ_CP021377.1"/>
</dbReference>
<feature type="transmembrane region" description="Helical" evidence="8">
    <location>
        <begin position="16"/>
        <end position="33"/>
    </location>
</feature>